<dbReference type="Proteomes" id="UP001303373">
    <property type="component" value="Chromosome 10"/>
</dbReference>
<evidence type="ECO:0000313" key="2">
    <source>
        <dbReference type="Proteomes" id="UP001303373"/>
    </source>
</evidence>
<gene>
    <name evidence="1" type="ORF">R9X50_00621600</name>
</gene>
<keyword evidence="2" id="KW-1185">Reference proteome</keyword>
<organism evidence="1 2">
    <name type="scientific">Acrodontium crateriforme</name>
    <dbReference type="NCBI Taxonomy" id="150365"/>
    <lineage>
        <taxon>Eukaryota</taxon>
        <taxon>Fungi</taxon>
        <taxon>Dikarya</taxon>
        <taxon>Ascomycota</taxon>
        <taxon>Pezizomycotina</taxon>
        <taxon>Dothideomycetes</taxon>
        <taxon>Dothideomycetidae</taxon>
        <taxon>Mycosphaerellales</taxon>
        <taxon>Teratosphaeriaceae</taxon>
        <taxon>Acrodontium</taxon>
    </lineage>
</organism>
<protein>
    <submittedName>
        <fullName evidence="1">Uncharacterized protein</fullName>
    </submittedName>
</protein>
<reference evidence="1 2" key="1">
    <citation type="submission" date="2023-11" db="EMBL/GenBank/DDBJ databases">
        <title>An acidophilic fungus is an integral part of prey digestion in a carnivorous sundew plant.</title>
        <authorList>
            <person name="Tsai I.J."/>
        </authorList>
    </citation>
    <scope>NUCLEOTIDE SEQUENCE [LARGE SCALE GENOMIC DNA]</scope>
    <source>
        <strain evidence="1">169a</strain>
    </source>
</reference>
<sequence length="408" mass="47381">MVVYRLDDTVDWEYLEDLWKGNFVEEQNCYRIESTSTRLECCGLLHENGGGAMIKTGCSVRWHIFIPDDLDQTPYITFTSHGIHSHPPPPPSRIPNRYATDIRMLIQRMGSDDLTFTRFLTHGVLEEYLQQQGVQSLSDLHPSLNNTGRIRLEIQRLRLLKYPRGTQLAGVLFQYHAQRTWLPAERYIQGLWNDNNGLMIVCFFESAASAFINQKDFEVDMSFKRIRQANLNEIIFARFLGEHGKVVSFARVIVSTHIAEMYQLAFQRVFQLIEERTRKNVQWQHIHQAGFRAVVVDMLTMQYKGLGMYLSSIDPLHRLWDFHVQSVVFFCRVHVLRSITKAARTGGGTGEMRSLLTATNEDQWMQVMQKLLAHPSVPVRQWALHKNGPNIRAGLQPFFSLMEHERFI</sequence>
<evidence type="ECO:0000313" key="1">
    <source>
        <dbReference type="EMBL" id="WPH03339.1"/>
    </source>
</evidence>
<dbReference type="AlphaFoldDB" id="A0AAQ3M8I0"/>
<proteinExistence type="predicted"/>
<accession>A0AAQ3M8I0</accession>
<name>A0AAQ3M8I0_9PEZI</name>
<dbReference type="EMBL" id="CP138589">
    <property type="protein sequence ID" value="WPH03339.1"/>
    <property type="molecule type" value="Genomic_DNA"/>
</dbReference>